<dbReference type="GO" id="GO:0003677">
    <property type="term" value="F:DNA binding"/>
    <property type="evidence" value="ECO:0007669"/>
    <property type="project" value="InterPro"/>
</dbReference>
<evidence type="ECO:0000313" key="5">
    <source>
        <dbReference type="Proteomes" id="UP001156856"/>
    </source>
</evidence>
<dbReference type="Pfam" id="PF13545">
    <property type="entry name" value="HTH_Crp_2"/>
    <property type="match status" value="1"/>
</dbReference>
<proteinExistence type="predicted"/>
<evidence type="ECO:0000313" key="4">
    <source>
        <dbReference type="Proteomes" id="UP000321960"/>
    </source>
</evidence>
<feature type="domain" description="HTH crp-type" evidence="1">
    <location>
        <begin position="69"/>
        <end position="135"/>
    </location>
</feature>
<dbReference type="Proteomes" id="UP000321960">
    <property type="component" value="Unassembled WGS sequence"/>
</dbReference>
<organism evidence="2 4">
    <name type="scientific">Methylobacterium oxalidis</name>
    <dbReference type="NCBI Taxonomy" id="944322"/>
    <lineage>
        <taxon>Bacteria</taxon>
        <taxon>Pseudomonadati</taxon>
        <taxon>Pseudomonadota</taxon>
        <taxon>Alphaproteobacteria</taxon>
        <taxon>Hyphomicrobiales</taxon>
        <taxon>Methylobacteriaceae</taxon>
        <taxon>Methylobacterium</taxon>
    </lineage>
</organism>
<protein>
    <recommendedName>
        <fullName evidence="1">HTH crp-type domain-containing protein</fullName>
    </recommendedName>
</protein>
<gene>
    <name evidence="3" type="ORF">GCM10007888_55310</name>
    <name evidence="2" type="ORF">MOX02_23710</name>
</gene>
<evidence type="ECO:0000313" key="3">
    <source>
        <dbReference type="EMBL" id="GLS67148.1"/>
    </source>
</evidence>
<dbReference type="GO" id="GO:0006355">
    <property type="term" value="P:regulation of DNA-templated transcription"/>
    <property type="evidence" value="ECO:0007669"/>
    <property type="project" value="InterPro"/>
</dbReference>
<reference evidence="2 4" key="3">
    <citation type="submission" date="2019-07" db="EMBL/GenBank/DDBJ databases">
        <title>Whole genome shotgun sequence of Methylobacterium oxalidis NBRC 107715.</title>
        <authorList>
            <person name="Hosoyama A."/>
            <person name="Uohara A."/>
            <person name="Ohji S."/>
            <person name="Ichikawa N."/>
        </authorList>
    </citation>
    <scope>NUCLEOTIDE SEQUENCE [LARGE SCALE GENOMIC DNA]</scope>
    <source>
        <strain evidence="2 4">NBRC 107715</strain>
    </source>
</reference>
<dbReference type="SUPFAM" id="SSF46785">
    <property type="entry name" value="Winged helix' DNA-binding domain"/>
    <property type="match status" value="1"/>
</dbReference>
<reference evidence="3" key="1">
    <citation type="journal article" date="2014" name="Int. J. Syst. Evol. Microbiol.">
        <title>Complete genome of a new Firmicutes species belonging to the dominant human colonic microbiota ('Ruminococcus bicirculans') reveals two chromosomes and a selective capacity to utilize plant glucans.</title>
        <authorList>
            <consortium name="NISC Comparative Sequencing Program"/>
            <person name="Wegmann U."/>
            <person name="Louis P."/>
            <person name="Goesmann A."/>
            <person name="Henrissat B."/>
            <person name="Duncan S.H."/>
            <person name="Flint H.J."/>
        </authorList>
    </citation>
    <scope>NUCLEOTIDE SEQUENCE</scope>
    <source>
        <strain evidence="3">NBRC 107715</strain>
    </source>
</reference>
<comment type="caution">
    <text evidence="2">The sequence shown here is derived from an EMBL/GenBank/DDBJ whole genome shotgun (WGS) entry which is preliminary data.</text>
</comment>
<name>A0A512J340_9HYPH</name>
<accession>A0A512J340</accession>
<sequence>MVGAAELLLGSGTTPHEYFVQMAGEALRMEAQALCAAVERSPSLRRLLLRYVHTLMIQGAQTAYANAAINLEGRLARWLLMCHDRSDGDELVLTHEFLSMMLGVQRAGITLAIQNLEGAGRIRARRRRIQVLDREKLEALTNGSYGVPEAEYGRLIGRG</sequence>
<dbReference type="Gene3D" id="2.60.120.10">
    <property type="entry name" value="Jelly Rolls"/>
    <property type="match status" value="1"/>
</dbReference>
<dbReference type="EMBL" id="BJZU01000043">
    <property type="protein sequence ID" value="GEP04333.1"/>
    <property type="molecule type" value="Genomic_DNA"/>
</dbReference>
<reference evidence="5" key="2">
    <citation type="journal article" date="2019" name="Int. J. Syst. Evol. Microbiol.">
        <title>The Global Catalogue of Microorganisms (GCM) 10K type strain sequencing project: providing services to taxonomists for standard genome sequencing and annotation.</title>
        <authorList>
            <consortium name="The Broad Institute Genomics Platform"/>
            <consortium name="The Broad Institute Genome Sequencing Center for Infectious Disease"/>
            <person name="Wu L."/>
            <person name="Ma J."/>
        </authorList>
    </citation>
    <scope>NUCLEOTIDE SEQUENCE [LARGE SCALE GENOMIC DNA]</scope>
    <source>
        <strain evidence="5">NBRC 107715</strain>
    </source>
</reference>
<evidence type="ECO:0000313" key="2">
    <source>
        <dbReference type="EMBL" id="GEP04333.1"/>
    </source>
</evidence>
<dbReference type="EMBL" id="BSPK01000111">
    <property type="protein sequence ID" value="GLS67148.1"/>
    <property type="molecule type" value="Genomic_DNA"/>
</dbReference>
<reference evidence="3" key="4">
    <citation type="submission" date="2023-01" db="EMBL/GenBank/DDBJ databases">
        <title>Draft genome sequence of Methylobacterium oxalidis strain NBRC 107715.</title>
        <authorList>
            <person name="Sun Q."/>
            <person name="Mori K."/>
        </authorList>
    </citation>
    <scope>NUCLEOTIDE SEQUENCE</scope>
    <source>
        <strain evidence="3">NBRC 107715</strain>
    </source>
</reference>
<evidence type="ECO:0000259" key="1">
    <source>
        <dbReference type="PROSITE" id="PS51063"/>
    </source>
</evidence>
<dbReference type="InterPro" id="IPR036390">
    <property type="entry name" value="WH_DNA-bd_sf"/>
</dbReference>
<dbReference type="InterPro" id="IPR012318">
    <property type="entry name" value="HTH_CRP"/>
</dbReference>
<dbReference type="PROSITE" id="PS51063">
    <property type="entry name" value="HTH_CRP_2"/>
    <property type="match status" value="1"/>
</dbReference>
<dbReference type="Proteomes" id="UP001156856">
    <property type="component" value="Unassembled WGS sequence"/>
</dbReference>
<keyword evidence="5" id="KW-1185">Reference proteome</keyword>
<dbReference type="InterPro" id="IPR014710">
    <property type="entry name" value="RmlC-like_jellyroll"/>
</dbReference>
<dbReference type="AlphaFoldDB" id="A0A512J340"/>